<evidence type="ECO:0000313" key="7">
    <source>
        <dbReference type="Proteomes" id="UP000005289"/>
    </source>
</evidence>
<dbReference type="InterPro" id="IPR018060">
    <property type="entry name" value="HTH_AraC"/>
</dbReference>
<name>W0DJK2_9GAMM</name>
<dbReference type="InterPro" id="IPR009057">
    <property type="entry name" value="Homeodomain-like_sf"/>
</dbReference>
<dbReference type="GO" id="GO:0043565">
    <property type="term" value="F:sequence-specific DNA binding"/>
    <property type="evidence" value="ECO:0007669"/>
    <property type="project" value="InterPro"/>
</dbReference>
<evidence type="ECO:0000256" key="2">
    <source>
        <dbReference type="ARBA" id="ARBA00023125"/>
    </source>
</evidence>
<dbReference type="InterPro" id="IPR050204">
    <property type="entry name" value="AraC_XylS_family_regulators"/>
</dbReference>
<feature type="region of interest" description="Disordered" evidence="4">
    <location>
        <begin position="117"/>
        <end position="141"/>
    </location>
</feature>
<dbReference type="SMART" id="SM00342">
    <property type="entry name" value="HTH_ARAC"/>
    <property type="match status" value="1"/>
</dbReference>
<evidence type="ECO:0000256" key="1">
    <source>
        <dbReference type="ARBA" id="ARBA00023015"/>
    </source>
</evidence>
<accession>W0DJK2</accession>
<keyword evidence="7" id="KW-1185">Reference proteome</keyword>
<keyword evidence="3" id="KW-0804">Transcription</keyword>
<evidence type="ECO:0000259" key="5">
    <source>
        <dbReference type="PROSITE" id="PS01124"/>
    </source>
</evidence>
<evidence type="ECO:0000313" key="6">
    <source>
        <dbReference type="EMBL" id="AHE98779.1"/>
    </source>
</evidence>
<dbReference type="STRING" id="713585.THITH_11555"/>
<gene>
    <name evidence="6" type="ORF">THITH_11555</name>
</gene>
<dbReference type="GO" id="GO:0003700">
    <property type="term" value="F:DNA-binding transcription factor activity"/>
    <property type="evidence" value="ECO:0007669"/>
    <property type="project" value="InterPro"/>
</dbReference>
<organism evidence="6 7">
    <name type="scientific">Thioalkalivibrio paradoxus ARh 1</name>
    <dbReference type="NCBI Taxonomy" id="713585"/>
    <lineage>
        <taxon>Bacteria</taxon>
        <taxon>Pseudomonadati</taxon>
        <taxon>Pseudomonadota</taxon>
        <taxon>Gammaproteobacteria</taxon>
        <taxon>Chromatiales</taxon>
        <taxon>Ectothiorhodospiraceae</taxon>
        <taxon>Thioalkalivibrio</taxon>
    </lineage>
</organism>
<proteinExistence type="predicted"/>
<dbReference type="SUPFAM" id="SSF46689">
    <property type="entry name" value="Homeodomain-like"/>
    <property type="match status" value="2"/>
</dbReference>
<dbReference type="PANTHER" id="PTHR46796:SF7">
    <property type="entry name" value="ARAC FAMILY TRANSCRIPTIONAL REGULATOR"/>
    <property type="match status" value="1"/>
</dbReference>
<dbReference type="Pfam" id="PF12833">
    <property type="entry name" value="HTH_18"/>
    <property type="match status" value="1"/>
</dbReference>
<reference evidence="6 7" key="1">
    <citation type="submission" date="2013-12" db="EMBL/GenBank/DDBJ databases">
        <authorList>
            <consortium name="DOE Joint Genome Institute"/>
            <person name="Muyzer G."/>
            <person name="Huntemann M."/>
            <person name="Han J."/>
            <person name="Chen A."/>
            <person name="Kyrpides N."/>
            <person name="Mavromatis K."/>
            <person name="Markowitz V."/>
            <person name="Palaniappan K."/>
            <person name="Ivanova N."/>
            <person name="Schaumberg A."/>
            <person name="Pati A."/>
            <person name="Liolios K."/>
            <person name="Nordberg H.P."/>
            <person name="Cantor M.N."/>
            <person name="Hua S.X."/>
            <person name="Woyke T."/>
        </authorList>
    </citation>
    <scope>NUCLEOTIDE SEQUENCE [LARGE SCALE GENOMIC DNA]</scope>
    <source>
        <strain evidence="6 7">ARh 1</strain>
    </source>
</reference>
<protein>
    <submittedName>
        <fullName evidence="6">AraC family transcriptional regulator</fullName>
    </submittedName>
</protein>
<keyword evidence="2" id="KW-0238">DNA-binding</keyword>
<dbReference type="Gene3D" id="1.10.10.60">
    <property type="entry name" value="Homeodomain-like"/>
    <property type="match status" value="1"/>
</dbReference>
<evidence type="ECO:0000256" key="4">
    <source>
        <dbReference type="SAM" id="MobiDB-lite"/>
    </source>
</evidence>
<dbReference type="Proteomes" id="UP000005289">
    <property type="component" value="Chromosome"/>
</dbReference>
<keyword evidence="1" id="KW-0805">Transcription regulation</keyword>
<dbReference type="HOGENOM" id="CLU_000445_81_5_6"/>
<dbReference type="PROSITE" id="PS01124">
    <property type="entry name" value="HTH_ARAC_FAMILY_2"/>
    <property type="match status" value="1"/>
</dbReference>
<feature type="domain" description="HTH araC/xylS-type" evidence="5">
    <location>
        <begin position="25"/>
        <end position="123"/>
    </location>
</feature>
<dbReference type="KEGG" id="tti:THITH_11555"/>
<evidence type="ECO:0000256" key="3">
    <source>
        <dbReference type="ARBA" id="ARBA00023163"/>
    </source>
</evidence>
<sequence>MLRHVMAAGQVRAGLLAGLANPQLRRALVCMHRDYRHPWQLDELAARAGLSRSAFARQFLEVVGDTPMNYLAHWCMHQAELLLQDRRRSVAEVAETFGYASEAAFRRAFKRIRGRGPGAVRRLAPRKPEPPTTGVDPRRNR</sequence>
<dbReference type="AlphaFoldDB" id="W0DJK2"/>
<dbReference type="PANTHER" id="PTHR46796">
    <property type="entry name" value="HTH-TYPE TRANSCRIPTIONAL ACTIVATOR RHAS-RELATED"/>
    <property type="match status" value="1"/>
</dbReference>
<dbReference type="EMBL" id="CP007029">
    <property type="protein sequence ID" value="AHE98779.1"/>
    <property type="molecule type" value="Genomic_DNA"/>
</dbReference>